<keyword evidence="3" id="KW-1185">Reference proteome</keyword>
<keyword evidence="1" id="KW-0472">Membrane</keyword>
<sequence>MDSGHGFQVRLGICPLQLLSLFYISQLPYTWLFIYTPITSLNVSLRFLAALEVSLFPRIRGSFCPSYSDVTWCDW</sequence>
<dbReference type="EMBL" id="CM009291">
    <property type="protein sequence ID" value="PNT47081.1"/>
    <property type="molecule type" value="Genomic_DNA"/>
</dbReference>
<feature type="transmembrane region" description="Helical" evidence="1">
    <location>
        <begin position="7"/>
        <end position="25"/>
    </location>
</feature>
<keyword evidence="1" id="KW-1133">Transmembrane helix</keyword>
<organism evidence="2 3">
    <name type="scientific">Populus trichocarpa</name>
    <name type="common">Western balsam poplar</name>
    <name type="synonym">Populus balsamifera subsp. trichocarpa</name>
    <dbReference type="NCBI Taxonomy" id="3694"/>
    <lineage>
        <taxon>Eukaryota</taxon>
        <taxon>Viridiplantae</taxon>
        <taxon>Streptophyta</taxon>
        <taxon>Embryophyta</taxon>
        <taxon>Tracheophyta</taxon>
        <taxon>Spermatophyta</taxon>
        <taxon>Magnoliopsida</taxon>
        <taxon>eudicotyledons</taxon>
        <taxon>Gunneridae</taxon>
        <taxon>Pentapetalae</taxon>
        <taxon>rosids</taxon>
        <taxon>fabids</taxon>
        <taxon>Malpighiales</taxon>
        <taxon>Salicaceae</taxon>
        <taxon>Saliceae</taxon>
        <taxon>Populus</taxon>
    </lineage>
</organism>
<accession>A0A2K2BBC6</accession>
<name>A0A2K2BBC6_POPTR</name>
<reference evidence="2 3" key="1">
    <citation type="journal article" date="2006" name="Science">
        <title>The genome of black cottonwood, Populus trichocarpa (Torr. &amp; Gray).</title>
        <authorList>
            <person name="Tuskan G.A."/>
            <person name="Difazio S."/>
            <person name="Jansson S."/>
            <person name="Bohlmann J."/>
            <person name="Grigoriev I."/>
            <person name="Hellsten U."/>
            <person name="Putnam N."/>
            <person name="Ralph S."/>
            <person name="Rombauts S."/>
            <person name="Salamov A."/>
            <person name="Schein J."/>
            <person name="Sterck L."/>
            <person name="Aerts A."/>
            <person name="Bhalerao R.R."/>
            <person name="Bhalerao R.P."/>
            <person name="Blaudez D."/>
            <person name="Boerjan W."/>
            <person name="Brun A."/>
            <person name="Brunner A."/>
            <person name="Busov V."/>
            <person name="Campbell M."/>
            <person name="Carlson J."/>
            <person name="Chalot M."/>
            <person name="Chapman J."/>
            <person name="Chen G.L."/>
            <person name="Cooper D."/>
            <person name="Coutinho P.M."/>
            <person name="Couturier J."/>
            <person name="Covert S."/>
            <person name="Cronk Q."/>
            <person name="Cunningham R."/>
            <person name="Davis J."/>
            <person name="Degroeve S."/>
            <person name="Dejardin A."/>
            <person name="Depamphilis C."/>
            <person name="Detter J."/>
            <person name="Dirks B."/>
            <person name="Dubchak I."/>
            <person name="Duplessis S."/>
            <person name="Ehlting J."/>
            <person name="Ellis B."/>
            <person name="Gendler K."/>
            <person name="Goodstein D."/>
            <person name="Gribskov M."/>
            <person name="Grimwood J."/>
            <person name="Groover A."/>
            <person name="Gunter L."/>
            <person name="Hamberger B."/>
            <person name="Heinze B."/>
            <person name="Helariutta Y."/>
            <person name="Henrissat B."/>
            <person name="Holligan D."/>
            <person name="Holt R."/>
            <person name="Huang W."/>
            <person name="Islam-Faridi N."/>
            <person name="Jones S."/>
            <person name="Jones-Rhoades M."/>
            <person name="Jorgensen R."/>
            <person name="Joshi C."/>
            <person name="Kangasjarvi J."/>
            <person name="Karlsson J."/>
            <person name="Kelleher C."/>
            <person name="Kirkpatrick R."/>
            <person name="Kirst M."/>
            <person name="Kohler A."/>
            <person name="Kalluri U."/>
            <person name="Larimer F."/>
            <person name="Leebens-Mack J."/>
            <person name="Leple J.C."/>
            <person name="Locascio P."/>
            <person name="Lou Y."/>
            <person name="Lucas S."/>
            <person name="Martin F."/>
            <person name="Montanini B."/>
            <person name="Napoli C."/>
            <person name="Nelson D.R."/>
            <person name="Nelson C."/>
            <person name="Nieminen K."/>
            <person name="Nilsson O."/>
            <person name="Pereda V."/>
            <person name="Peter G."/>
            <person name="Philippe R."/>
            <person name="Pilate G."/>
            <person name="Poliakov A."/>
            <person name="Razumovskaya J."/>
            <person name="Richardson P."/>
            <person name="Rinaldi C."/>
            <person name="Ritland K."/>
            <person name="Rouze P."/>
            <person name="Ryaboy D."/>
            <person name="Schmutz J."/>
            <person name="Schrader J."/>
            <person name="Segerman B."/>
            <person name="Shin H."/>
            <person name="Siddiqui A."/>
            <person name="Sterky F."/>
            <person name="Terry A."/>
            <person name="Tsai C.J."/>
            <person name="Uberbacher E."/>
            <person name="Unneberg P."/>
            <person name="Vahala J."/>
            <person name="Wall K."/>
            <person name="Wessler S."/>
            <person name="Yang G."/>
            <person name="Yin T."/>
            <person name="Douglas C."/>
            <person name="Marra M."/>
            <person name="Sandberg G."/>
            <person name="Van de Peer Y."/>
            <person name="Rokhsar D."/>
        </authorList>
    </citation>
    <scope>NUCLEOTIDE SEQUENCE [LARGE SCALE GENOMIC DNA]</scope>
    <source>
        <strain evidence="3">cv. Nisqually</strain>
    </source>
</reference>
<dbReference type="AlphaFoldDB" id="A0A2K2BBC6"/>
<gene>
    <name evidence="2" type="ORF">POPTR_002G004700</name>
</gene>
<evidence type="ECO:0000313" key="3">
    <source>
        <dbReference type="Proteomes" id="UP000006729"/>
    </source>
</evidence>
<dbReference type="Proteomes" id="UP000006729">
    <property type="component" value="Chromosome 2"/>
</dbReference>
<evidence type="ECO:0000313" key="2">
    <source>
        <dbReference type="EMBL" id="PNT47081.1"/>
    </source>
</evidence>
<proteinExistence type="predicted"/>
<protein>
    <submittedName>
        <fullName evidence="2">Uncharacterized protein</fullName>
    </submittedName>
</protein>
<dbReference type="InParanoid" id="A0A2K2BBC6"/>
<evidence type="ECO:0000256" key="1">
    <source>
        <dbReference type="SAM" id="Phobius"/>
    </source>
</evidence>
<keyword evidence="1" id="KW-0812">Transmembrane</keyword>